<evidence type="ECO:0000256" key="4">
    <source>
        <dbReference type="ARBA" id="ARBA00022741"/>
    </source>
</evidence>
<proteinExistence type="predicted"/>
<name>T2ILN3_CROWT</name>
<evidence type="ECO:0000256" key="5">
    <source>
        <dbReference type="ARBA" id="ARBA00022801"/>
    </source>
</evidence>
<dbReference type="Proteomes" id="UP000018348">
    <property type="component" value="Unassembled WGS sequence"/>
</dbReference>
<dbReference type="GO" id="GO:0004540">
    <property type="term" value="F:RNA nuclease activity"/>
    <property type="evidence" value="ECO:0007669"/>
    <property type="project" value="InterPro"/>
</dbReference>
<dbReference type="RefSeq" id="WP_021831798.1">
    <property type="nucleotide sequence ID" value="NZ_CAQK01000782.1"/>
</dbReference>
<dbReference type="PANTHER" id="PTHR34139">
    <property type="entry name" value="UPF0331 PROTEIN MJ0127"/>
    <property type="match status" value="1"/>
</dbReference>
<reference evidence="6 7" key="1">
    <citation type="submission" date="2013-01" db="EMBL/GenBank/DDBJ databases">
        <authorList>
            <person name="Bench S."/>
        </authorList>
    </citation>
    <scope>NUCLEOTIDE SEQUENCE [LARGE SCALE GENOMIC DNA]</scope>
    <source>
        <strain evidence="6 7">WH 8502</strain>
    </source>
</reference>
<evidence type="ECO:0008006" key="8">
    <source>
        <dbReference type="Google" id="ProtNLM"/>
    </source>
</evidence>
<dbReference type="GO" id="GO:0016787">
    <property type="term" value="F:hydrolase activity"/>
    <property type="evidence" value="ECO:0007669"/>
    <property type="project" value="UniProtKB-KW"/>
</dbReference>
<accession>T2ILN3</accession>
<evidence type="ECO:0000256" key="1">
    <source>
        <dbReference type="ARBA" id="ARBA00022553"/>
    </source>
</evidence>
<evidence type="ECO:0000313" key="6">
    <source>
        <dbReference type="EMBL" id="CCQ53120.1"/>
    </source>
</evidence>
<dbReference type="Pfam" id="PF01934">
    <property type="entry name" value="HepT-like"/>
    <property type="match status" value="1"/>
</dbReference>
<keyword evidence="5" id="KW-0378">Hydrolase</keyword>
<keyword evidence="3" id="KW-0540">Nuclease</keyword>
<gene>
    <name evidence="6" type="ORF">CWATWH8502_1077</name>
</gene>
<evidence type="ECO:0000256" key="2">
    <source>
        <dbReference type="ARBA" id="ARBA00022649"/>
    </source>
</evidence>
<protein>
    <recommendedName>
        <fullName evidence="8">Nucleotidyltransferase</fullName>
    </recommendedName>
</protein>
<evidence type="ECO:0000256" key="3">
    <source>
        <dbReference type="ARBA" id="ARBA00022722"/>
    </source>
</evidence>
<dbReference type="GO" id="GO:0110001">
    <property type="term" value="C:toxin-antitoxin complex"/>
    <property type="evidence" value="ECO:0007669"/>
    <property type="project" value="InterPro"/>
</dbReference>
<keyword evidence="2" id="KW-1277">Toxin-antitoxin system</keyword>
<reference evidence="6 7" key="2">
    <citation type="submission" date="2013-09" db="EMBL/GenBank/DDBJ databases">
        <title>Whole genome comparison of six Crocosphaera watsonii strains with differing phenotypes.</title>
        <authorList>
            <person name="Bench S.R."/>
            <person name="Heller P."/>
            <person name="Frank I."/>
            <person name="Arciniega M."/>
            <person name="Shilova I.N."/>
            <person name="Zehr J.P."/>
        </authorList>
    </citation>
    <scope>NUCLEOTIDE SEQUENCE [LARGE SCALE GENOMIC DNA]</scope>
    <source>
        <strain evidence="6 7">WH 8502</strain>
    </source>
</reference>
<dbReference type="EMBL" id="CAQK01000782">
    <property type="protein sequence ID" value="CCQ53120.1"/>
    <property type="molecule type" value="Genomic_DNA"/>
</dbReference>
<organism evidence="6 7">
    <name type="scientific">Crocosphaera watsonii WH 8502</name>
    <dbReference type="NCBI Taxonomy" id="423474"/>
    <lineage>
        <taxon>Bacteria</taxon>
        <taxon>Bacillati</taxon>
        <taxon>Cyanobacteriota</taxon>
        <taxon>Cyanophyceae</taxon>
        <taxon>Oscillatoriophycideae</taxon>
        <taxon>Chroococcales</taxon>
        <taxon>Aphanothecaceae</taxon>
        <taxon>Crocosphaera</taxon>
    </lineage>
</organism>
<dbReference type="InterPro" id="IPR051813">
    <property type="entry name" value="HepT_RNase_toxin"/>
</dbReference>
<keyword evidence="4" id="KW-0547">Nucleotide-binding</keyword>
<keyword evidence="1" id="KW-0597">Phosphoprotein</keyword>
<dbReference type="AlphaFoldDB" id="T2ILN3"/>
<evidence type="ECO:0000313" key="7">
    <source>
        <dbReference type="Proteomes" id="UP000018348"/>
    </source>
</evidence>
<comment type="caution">
    <text evidence="6">The sequence shown here is derived from an EMBL/GenBank/DDBJ whole genome shotgun (WGS) entry which is preliminary data.</text>
</comment>
<sequence length="112" mass="13265">MSPSSSDYLRHILDETNYLITTSQGLNKKDFINDQTLKRAWVRSLEIIGEAVKQLPPNFWTDYPEIEWRKIAGMRDKLIHNYFGVDYDIVWDAVINEIPHLEQKIMQILEEN</sequence>
<dbReference type="GO" id="GO:0000166">
    <property type="term" value="F:nucleotide binding"/>
    <property type="evidence" value="ECO:0007669"/>
    <property type="project" value="UniProtKB-KW"/>
</dbReference>
<dbReference type="PANTHER" id="PTHR34139:SF1">
    <property type="entry name" value="RNASE MJ1380-RELATED"/>
    <property type="match status" value="1"/>
</dbReference>
<dbReference type="InterPro" id="IPR008201">
    <property type="entry name" value="HepT-like"/>
</dbReference>